<evidence type="ECO:0000256" key="3">
    <source>
        <dbReference type="ARBA" id="ARBA00022548"/>
    </source>
</evidence>
<evidence type="ECO:0000259" key="18">
    <source>
        <dbReference type="Pfam" id="PF05199"/>
    </source>
</evidence>
<evidence type="ECO:0000256" key="2">
    <source>
        <dbReference type="ARBA" id="ARBA00010790"/>
    </source>
</evidence>
<dbReference type="Pfam" id="PF00890">
    <property type="entry name" value="FAD_binding_2"/>
    <property type="match status" value="1"/>
</dbReference>
<dbReference type="InterPro" id="IPR007867">
    <property type="entry name" value="GMC_OxRtase_C"/>
</dbReference>
<dbReference type="GO" id="GO:0016995">
    <property type="term" value="F:cholesterol oxidase activity"/>
    <property type="evidence" value="ECO:0007669"/>
    <property type="project" value="UniProtKB-EC"/>
</dbReference>
<evidence type="ECO:0000256" key="13">
    <source>
        <dbReference type="ARBA" id="ARBA00049723"/>
    </source>
</evidence>
<dbReference type="GO" id="GO:0050660">
    <property type="term" value="F:flavin adenine dinucleotide binding"/>
    <property type="evidence" value="ECO:0007669"/>
    <property type="project" value="InterPro"/>
</dbReference>
<comment type="caution">
    <text evidence="19">The sequence shown here is derived from an EMBL/GenBank/DDBJ whole genome shotgun (WGS) entry which is preliminary data.</text>
</comment>
<feature type="domain" description="Glucose-methanol-choline oxidoreductase N-terminal" evidence="16">
    <location>
        <begin position="94"/>
        <end position="283"/>
    </location>
</feature>
<keyword evidence="4" id="KW-0285">Flavoprotein</keyword>
<gene>
    <name evidence="19" type="ORF">PPSIR1_07510</name>
</gene>
<evidence type="ECO:0000256" key="7">
    <source>
        <dbReference type="ARBA" id="ARBA00023098"/>
    </source>
</evidence>
<dbReference type="AlphaFoldDB" id="A6GCP3"/>
<evidence type="ECO:0000256" key="1">
    <source>
        <dbReference type="ARBA" id="ARBA00001974"/>
    </source>
</evidence>
<evidence type="ECO:0000313" key="20">
    <source>
        <dbReference type="Proteomes" id="UP000005801"/>
    </source>
</evidence>
<keyword evidence="3" id="KW-0153">Cholesterol metabolism</keyword>
<feature type="domain" description="FAD-dependent oxidoreductase 2 FAD-binding" evidence="17">
    <location>
        <begin position="21"/>
        <end position="52"/>
    </location>
</feature>
<dbReference type="InterPro" id="IPR036188">
    <property type="entry name" value="FAD/NAD-bd_sf"/>
</dbReference>
<evidence type="ECO:0000256" key="9">
    <source>
        <dbReference type="ARBA" id="ARBA00023221"/>
    </source>
</evidence>
<dbReference type="EMBL" id="ABCS01000066">
    <property type="protein sequence ID" value="EDM76395.1"/>
    <property type="molecule type" value="Genomic_DNA"/>
</dbReference>
<keyword evidence="6" id="KW-0560">Oxidoreductase</keyword>
<comment type="similarity">
    <text evidence="2">Belongs to the GMC oxidoreductase family.</text>
</comment>
<keyword evidence="7" id="KW-0443">Lipid metabolism</keyword>
<feature type="domain" description="Glucose-methanol-choline oxidoreductase C-terminal" evidence="18">
    <location>
        <begin position="479"/>
        <end position="533"/>
    </location>
</feature>
<evidence type="ECO:0000256" key="4">
    <source>
        <dbReference type="ARBA" id="ARBA00022630"/>
    </source>
</evidence>
<dbReference type="InterPro" id="IPR000172">
    <property type="entry name" value="GMC_OxRdtase_N"/>
</dbReference>
<evidence type="ECO:0000259" key="17">
    <source>
        <dbReference type="Pfam" id="PF00890"/>
    </source>
</evidence>
<dbReference type="STRING" id="391625.PPSIR1_07510"/>
<evidence type="ECO:0000259" key="16">
    <source>
        <dbReference type="Pfam" id="PF00732"/>
    </source>
</evidence>
<reference evidence="19 20" key="1">
    <citation type="submission" date="2007-06" db="EMBL/GenBank/DDBJ databases">
        <authorList>
            <person name="Shimkets L."/>
            <person name="Ferriera S."/>
            <person name="Johnson J."/>
            <person name="Kravitz S."/>
            <person name="Beeson K."/>
            <person name="Sutton G."/>
            <person name="Rogers Y.-H."/>
            <person name="Friedman R."/>
            <person name="Frazier M."/>
            <person name="Venter J.C."/>
        </authorList>
    </citation>
    <scope>NUCLEOTIDE SEQUENCE [LARGE SCALE GENOMIC DNA]</scope>
    <source>
        <strain evidence="19 20">SIR-1</strain>
    </source>
</reference>
<dbReference type="EC" id="1.1.3.6" evidence="13"/>
<dbReference type="GO" id="GO:0008203">
    <property type="term" value="P:cholesterol metabolic process"/>
    <property type="evidence" value="ECO:0007669"/>
    <property type="project" value="UniProtKB-KW"/>
</dbReference>
<evidence type="ECO:0000256" key="14">
    <source>
        <dbReference type="ARBA" id="ARBA00049744"/>
    </source>
</evidence>
<evidence type="ECO:0000313" key="19">
    <source>
        <dbReference type="EMBL" id="EDM76395.1"/>
    </source>
</evidence>
<evidence type="ECO:0000256" key="6">
    <source>
        <dbReference type="ARBA" id="ARBA00023002"/>
    </source>
</evidence>
<evidence type="ECO:0000256" key="10">
    <source>
        <dbReference type="ARBA" id="ARBA00023235"/>
    </source>
</evidence>
<sequence length="543" mass="59187">MNRDRPREWSPAPTVSRSTYDAVVIGSGFGGSINALRLAEAGQSVLVLERGRRYAPRDFPRDVRDVDELLWGYPDEARSHGLFDFRTLSGVSTAVAAGVGGGSLIYASIHYRPQARIFEDPRWPEPFDLDSLGPYYERVSAELGVEPVPGDVPLPKRDAFHRAAKAMQLDSFDTPQAVSWTKLHGSTEGHGQGRKTCQHCAECEFGCRYGAKNTLDFTYLAKAEALGAQVATGFLVTHVSPARGGGWHVHYEDMRTGQPAVVTGRKVVLAAGTLGSNEILLRSRDEARTLPKLSRRLGRGYSANGDYLGNVQNANLNLDPWVGPDVTSVAWHYPPEGMDKPGFVLATPTYNRPVMEVLASFGQPPTREAVKLFAPMLWRSVPGLLRRGFRSGLVSKPLRVPATGAGPARRHAIIFAIGQDNANGRLVLRRGKLDMLWDYARENAELVRYQRQAMEELCRHYGGTFGEFPLWGPFKKTFTVHNLGGCALSSSAAEGVVDINGQVHGHPGLFVADGAVIPTAIGSHPVMTISAVAEWIAERVVAA</sequence>
<dbReference type="EC" id="5.3.3.1" evidence="11"/>
<dbReference type="eggNOG" id="COG2303">
    <property type="taxonomic scope" value="Bacteria"/>
</dbReference>
<keyword evidence="5" id="KW-0274">FAD</keyword>
<proteinExistence type="inferred from homology"/>
<evidence type="ECO:0000256" key="11">
    <source>
        <dbReference type="ARBA" id="ARBA00038856"/>
    </source>
</evidence>
<keyword evidence="9" id="KW-0753">Steroid metabolism</keyword>
<dbReference type="Pfam" id="PF00732">
    <property type="entry name" value="GMC_oxred_N"/>
    <property type="match status" value="1"/>
</dbReference>
<organism evidence="19 20">
    <name type="scientific">Plesiocystis pacifica SIR-1</name>
    <dbReference type="NCBI Taxonomy" id="391625"/>
    <lineage>
        <taxon>Bacteria</taxon>
        <taxon>Pseudomonadati</taxon>
        <taxon>Myxococcota</taxon>
        <taxon>Polyangia</taxon>
        <taxon>Nannocystales</taxon>
        <taxon>Nannocystaceae</taxon>
        <taxon>Plesiocystis</taxon>
    </lineage>
</organism>
<dbReference type="GO" id="GO:0004769">
    <property type="term" value="F:steroid Delta-isomerase activity"/>
    <property type="evidence" value="ECO:0007669"/>
    <property type="project" value="UniProtKB-EC"/>
</dbReference>
<dbReference type="InterPro" id="IPR052542">
    <property type="entry name" value="Cholesterol_Oxidase"/>
</dbReference>
<keyword evidence="20" id="KW-1185">Reference proteome</keyword>
<keyword evidence="10" id="KW-0413">Isomerase</keyword>
<evidence type="ECO:0000256" key="15">
    <source>
        <dbReference type="ARBA" id="ARBA00049778"/>
    </source>
</evidence>
<dbReference type="Pfam" id="PF05199">
    <property type="entry name" value="GMC_oxred_C"/>
    <property type="match status" value="1"/>
</dbReference>
<dbReference type="Proteomes" id="UP000005801">
    <property type="component" value="Unassembled WGS sequence"/>
</dbReference>
<comment type="cofactor">
    <cofactor evidence="1">
        <name>FAD</name>
        <dbReference type="ChEBI" id="CHEBI:57692"/>
    </cofactor>
</comment>
<keyword evidence="8" id="KW-1207">Sterol metabolism</keyword>
<evidence type="ECO:0000256" key="5">
    <source>
        <dbReference type="ARBA" id="ARBA00022827"/>
    </source>
</evidence>
<dbReference type="SUPFAM" id="SSF51905">
    <property type="entry name" value="FAD/NAD(P)-binding domain"/>
    <property type="match status" value="1"/>
</dbReference>
<dbReference type="PANTHER" id="PTHR47470">
    <property type="entry name" value="CHOLESTEROL OXIDASE"/>
    <property type="match status" value="1"/>
</dbReference>
<comment type="pathway">
    <text evidence="12">Steroid metabolism; cholesterol degradation.</text>
</comment>
<evidence type="ECO:0000256" key="8">
    <source>
        <dbReference type="ARBA" id="ARBA00023166"/>
    </source>
</evidence>
<dbReference type="InterPro" id="IPR003953">
    <property type="entry name" value="FAD-dep_OxRdtase_2_FAD-bd"/>
</dbReference>
<name>A6GCP3_9BACT</name>
<dbReference type="Gene3D" id="3.50.50.60">
    <property type="entry name" value="FAD/NAD(P)-binding domain"/>
    <property type="match status" value="3"/>
</dbReference>
<protein>
    <recommendedName>
        <fullName evidence="14">Cholesterol oxidase</fullName>
        <ecNumber evidence="13">1.1.3.6</ecNumber>
        <ecNumber evidence="11">5.3.3.1</ecNumber>
    </recommendedName>
    <alternativeName>
        <fullName evidence="15">Cholesterol isomerase</fullName>
    </alternativeName>
</protein>
<dbReference type="PANTHER" id="PTHR47470:SF1">
    <property type="entry name" value="FAD-DEPENDENT OXIDOREDUCTASE 2 FAD BINDING DOMAIN-CONTAINING PROTEIN"/>
    <property type="match status" value="1"/>
</dbReference>
<evidence type="ECO:0000256" key="12">
    <source>
        <dbReference type="ARBA" id="ARBA00049645"/>
    </source>
</evidence>
<accession>A6GCP3</accession>